<feature type="compositionally biased region" description="Low complexity" evidence="1">
    <location>
        <begin position="37"/>
        <end position="46"/>
    </location>
</feature>
<dbReference type="OrthoDB" id="3946700at2759"/>
<evidence type="ECO:0000256" key="1">
    <source>
        <dbReference type="SAM" id="MobiDB-lite"/>
    </source>
</evidence>
<feature type="compositionally biased region" description="Basic and acidic residues" evidence="1">
    <location>
        <begin position="402"/>
        <end position="418"/>
    </location>
</feature>
<feature type="compositionally biased region" description="Pro residues" evidence="1">
    <location>
        <begin position="1"/>
        <end position="11"/>
    </location>
</feature>
<comment type="caution">
    <text evidence="2">The sequence shown here is derived from an EMBL/GenBank/DDBJ whole genome shotgun (WGS) entry which is preliminary data.</text>
</comment>
<evidence type="ECO:0000313" key="2">
    <source>
        <dbReference type="EMBL" id="PNS19444.1"/>
    </source>
</evidence>
<protein>
    <submittedName>
        <fullName evidence="2">Uncharacterized protein</fullName>
    </submittedName>
</protein>
<feature type="region of interest" description="Disordered" evidence="1">
    <location>
        <begin position="1"/>
        <end position="92"/>
    </location>
</feature>
<name>A0A2K1QWL3_9PEZI</name>
<feature type="region of interest" description="Disordered" evidence="1">
    <location>
        <begin position="489"/>
        <end position="520"/>
    </location>
</feature>
<accession>A0A2K1QWL3</accession>
<reference evidence="2 3" key="1">
    <citation type="submission" date="2017-06" db="EMBL/GenBank/DDBJ databases">
        <title>Draft genome sequence of a variant of Elsinoe murrayae.</title>
        <authorList>
            <person name="Cheng Q."/>
        </authorList>
    </citation>
    <scope>NUCLEOTIDE SEQUENCE [LARGE SCALE GENOMIC DNA]</scope>
    <source>
        <strain evidence="2 3">CQ-2017a</strain>
    </source>
</reference>
<feature type="compositionally biased region" description="Basic and acidic residues" evidence="1">
    <location>
        <begin position="500"/>
        <end position="520"/>
    </location>
</feature>
<feature type="compositionally biased region" description="Basic and acidic residues" evidence="1">
    <location>
        <begin position="19"/>
        <end position="35"/>
    </location>
</feature>
<dbReference type="Proteomes" id="UP000243797">
    <property type="component" value="Unassembled WGS sequence"/>
</dbReference>
<dbReference type="InParanoid" id="A0A2K1QWL3"/>
<keyword evidence="3" id="KW-1185">Reference proteome</keyword>
<feature type="compositionally biased region" description="Polar residues" evidence="1">
    <location>
        <begin position="439"/>
        <end position="453"/>
    </location>
</feature>
<dbReference type="EMBL" id="NKHZ01000031">
    <property type="protein sequence ID" value="PNS19444.1"/>
    <property type="molecule type" value="Genomic_DNA"/>
</dbReference>
<feature type="compositionally biased region" description="Basic and acidic residues" evidence="1">
    <location>
        <begin position="356"/>
        <end position="384"/>
    </location>
</feature>
<proteinExistence type="predicted"/>
<dbReference type="AlphaFoldDB" id="A0A2K1QWL3"/>
<evidence type="ECO:0000313" key="3">
    <source>
        <dbReference type="Proteomes" id="UP000243797"/>
    </source>
</evidence>
<sequence>MSPPPPLPVPAPLSSTFSERSRDVLERIRRMERNSRARLAQSSQQQDQERSGTSSQHIFGAGRLEAPEVPPRSGRRSLLPTPPLEMSEQSSAAAIAPATVSIAPAEAINQVPTITVQPTAGLGDRVRSPSPMTPNDDAWQIIRETIPADGNLPSADSSFASAAASASFTTTANAAQTDSQSTAPDHLANPSETQSSQDQDLDCIYDSDNSSSTFIHHGRMLPPSMQGLRDAIRDEIRSEMADGFLEMQTDYENTLFAYDDELSSLRQDFNAMREHVRRLDPSAPLPPAYPPLSPVYRQALRSALLPRPLASNDTPPYPPNIQARSRDAISRTEVFFSPYRGLDAVESQHHLGVDRDGQLQLLPRDRTLTRVPSLRREESQRESQEPPNQSILGADSLHALRVMRDERTGRVESTRESRLNQSSNQDTRRTALRRQRSRMQNAVGTGDGSSSYGPTDDVFMWSIMHRLSERRDVPDGMWMGAGLSRDVVEPREAGPTMPGREAERREVRLDERDRIREQWR</sequence>
<feature type="region of interest" description="Disordered" evidence="1">
    <location>
        <begin position="356"/>
        <end position="454"/>
    </location>
</feature>
<gene>
    <name evidence="2" type="ORF">CAC42_7288</name>
</gene>
<organism evidence="2 3">
    <name type="scientific">Sphaceloma murrayae</name>
    <dbReference type="NCBI Taxonomy" id="2082308"/>
    <lineage>
        <taxon>Eukaryota</taxon>
        <taxon>Fungi</taxon>
        <taxon>Dikarya</taxon>
        <taxon>Ascomycota</taxon>
        <taxon>Pezizomycotina</taxon>
        <taxon>Dothideomycetes</taxon>
        <taxon>Dothideomycetidae</taxon>
        <taxon>Myriangiales</taxon>
        <taxon>Elsinoaceae</taxon>
        <taxon>Sphaceloma</taxon>
    </lineage>
</organism>
<feature type="region of interest" description="Disordered" evidence="1">
    <location>
        <begin position="171"/>
        <end position="207"/>
    </location>
</feature>